<name>A0A077NWS6_XENBV</name>
<gene>
    <name evidence="1" type="ORF">XBFM1_2480054</name>
</gene>
<dbReference type="AlphaFoldDB" id="A0A077NWS6"/>
<evidence type="ECO:0000313" key="2">
    <source>
        <dbReference type="Proteomes" id="UP000028487"/>
    </source>
</evidence>
<dbReference type="HOGENOM" id="CLU_2866821_0_0_6"/>
<reference evidence="1" key="1">
    <citation type="submission" date="2013-07" db="EMBL/GenBank/DDBJ databases">
        <title>Sub-species coevolution in mutualistic symbiosis.</title>
        <authorList>
            <person name="Murfin K."/>
            <person name="Klassen J."/>
            <person name="Lee M."/>
            <person name="Forst S."/>
            <person name="Stock P."/>
            <person name="Goodrich-Blair H."/>
        </authorList>
    </citation>
    <scope>NUCLEOTIDE SEQUENCE [LARGE SCALE GENOMIC DNA]</scope>
    <source>
        <strain evidence="1">Feltiae Moldova</strain>
    </source>
</reference>
<comment type="caution">
    <text evidence="1">The sequence shown here is derived from an EMBL/GenBank/DDBJ whole genome shotgun (WGS) entry which is preliminary data.</text>
</comment>
<organism evidence="1 2">
    <name type="scientific">Xenorhabdus bovienii str. feltiae Moldova</name>
    <dbReference type="NCBI Taxonomy" id="1398200"/>
    <lineage>
        <taxon>Bacteria</taxon>
        <taxon>Pseudomonadati</taxon>
        <taxon>Pseudomonadota</taxon>
        <taxon>Gammaproteobacteria</taxon>
        <taxon>Enterobacterales</taxon>
        <taxon>Morganellaceae</taxon>
        <taxon>Xenorhabdus</taxon>
    </lineage>
</organism>
<dbReference type="Proteomes" id="UP000028487">
    <property type="component" value="Unassembled WGS sequence"/>
</dbReference>
<dbReference type="EMBL" id="CBSV010000166">
    <property type="protein sequence ID" value="CDH02121.1"/>
    <property type="molecule type" value="Genomic_DNA"/>
</dbReference>
<proteinExistence type="predicted"/>
<evidence type="ECO:0000313" key="1">
    <source>
        <dbReference type="EMBL" id="CDH02121.1"/>
    </source>
</evidence>
<protein>
    <submittedName>
        <fullName evidence="1">Uncharacterized protein</fullName>
    </submittedName>
</protein>
<accession>A0A077NWS6</accession>
<sequence>MIVFNNTGSIELMSDYIVLSGNYDELGKNKNRSNLLADYNMIFKNDSKHDNFEIKMLGYQCVYKVGDEYINFKPGG</sequence>